<evidence type="ECO:0000313" key="19">
    <source>
        <dbReference type="Proteomes" id="UP000265845"/>
    </source>
</evidence>
<dbReference type="PROSITE" id="PS52016">
    <property type="entry name" value="TONB_DEPENDENT_REC_3"/>
    <property type="match status" value="1"/>
</dbReference>
<evidence type="ECO:0000256" key="10">
    <source>
        <dbReference type="ARBA" id="ARBA00023136"/>
    </source>
</evidence>
<evidence type="ECO:0000256" key="2">
    <source>
        <dbReference type="ARBA" id="ARBA00022448"/>
    </source>
</evidence>
<name>A0A399RPV6_9PROT</name>
<evidence type="ECO:0000256" key="7">
    <source>
        <dbReference type="ARBA" id="ARBA00023004"/>
    </source>
</evidence>
<evidence type="ECO:0000256" key="1">
    <source>
        <dbReference type="ARBA" id="ARBA00004571"/>
    </source>
</evidence>
<feature type="signal peptide" evidence="15">
    <location>
        <begin position="1"/>
        <end position="25"/>
    </location>
</feature>
<keyword evidence="2 12" id="KW-0813">Transport</keyword>
<evidence type="ECO:0000256" key="14">
    <source>
        <dbReference type="RuleBase" id="RU003357"/>
    </source>
</evidence>
<comment type="subcellular location">
    <subcellularLocation>
        <location evidence="1 12">Cell outer membrane</location>
        <topology evidence="1 12">Multi-pass membrane protein</topology>
    </subcellularLocation>
</comment>
<dbReference type="Pfam" id="PF07715">
    <property type="entry name" value="Plug"/>
    <property type="match status" value="1"/>
</dbReference>
<evidence type="ECO:0000259" key="16">
    <source>
        <dbReference type="Pfam" id="PF00593"/>
    </source>
</evidence>
<evidence type="ECO:0000256" key="12">
    <source>
        <dbReference type="PROSITE-ProRule" id="PRU01360"/>
    </source>
</evidence>
<dbReference type="Gene3D" id="2.40.170.20">
    <property type="entry name" value="TonB-dependent receptor, beta-barrel domain"/>
    <property type="match status" value="1"/>
</dbReference>
<dbReference type="PANTHER" id="PTHR32552">
    <property type="entry name" value="FERRICHROME IRON RECEPTOR-RELATED"/>
    <property type="match status" value="1"/>
</dbReference>
<accession>A0A399RPV6</accession>
<dbReference type="AlphaFoldDB" id="A0A399RPV6"/>
<dbReference type="GO" id="GO:0009279">
    <property type="term" value="C:cell outer membrane"/>
    <property type="evidence" value="ECO:0007669"/>
    <property type="project" value="UniProtKB-SubCell"/>
</dbReference>
<sequence>MRISTFRRACLASASLAFCAVPAVAQTGSDVEDTVRKLETVAVTATRREESTLDIPASVTVLAGEIAEEASTLDGAEGVTQYLTGVEAAVANGSQVAFQIRGIGAVDHQALTPTAAAIYSDGVFLSTNVQTSLFLYDLARAEVLKGPQGTLYGRNVSSGAINFISTRPGQDQEGYIRASYGNFNRIDLSGAGGAALTDRLSYRIAGRYLSQDPALDNVQTDPAIPRGPDAAGGKRDEFGLRGQLLYEAPGGSTLLLRAHYEEDNGINTTPRNDSLSVGDHEISSEGLGLKDTDNEFYGLALEGETEIGAWSLYSLSALEGYGQDYGFDFDGTPAPFGNPNLNANLSYDRSFLQLSQEVRAAREFDRARVLVGGHLAFEDFSQDYLIWCGQLDPQTLAGTCPYVGTAGRVGPDPVSPLTAVSLLTHIGQERTTAALFTYNDFDLSDRLTLTLGARYTYEDIEGSGYGQHIFTDGTRGLNNRDGLGGAVGQNELEENKFTGNAALRYALSPDTSIYASVANGYKSGGFNGEVQNNATSWQDEGLFGAETVTSYEVGFKTARGNFAFNAAAFYQDYDAPQARIFVSFDLPDGSQITSNSLSNLDEAESYGVEADTRWSPLEGLDLTASVTWLETEIEQTSNTAGNAALFDGNPLPFAPELSATLGIRQEWQLADNRRAAIQANAKAKSEYYLDAEGLDARRQDGYATVDASATLYLDTRGLEISLWGRNLTDEDVAISGYGFIGYNTFRSDPRQYGIAAKLSF</sequence>
<evidence type="ECO:0000256" key="13">
    <source>
        <dbReference type="PROSITE-ProRule" id="PRU10144"/>
    </source>
</evidence>
<gene>
    <name evidence="18" type="ORF">D1222_06525</name>
</gene>
<dbReference type="PROSITE" id="PS01156">
    <property type="entry name" value="TONB_DEPENDENT_REC_2"/>
    <property type="match status" value="1"/>
</dbReference>
<evidence type="ECO:0000259" key="17">
    <source>
        <dbReference type="Pfam" id="PF07715"/>
    </source>
</evidence>
<dbReference type="InterPro" id="IPR036942">
    <property type="entry name" value="Beta-barrel_TonB_sf"/>
</dbReference>
<comment type="similarity">
    <text evidence="12 14">Belongs to the TonB-dependent receptor family.</text>
</comment>
<dbReference type="InterPro" id="IPR010917">
    <property type="entry name" value="TonB_rcpt_CS"/>
</dbReference>
<evidence type="ECO:0000256" key="11">
    <source>
        <dbReference type="ARBA" id="ARBA00023237"/>
    </source>
</evidence>
<keyword evidence="3 12" id="KW-1134">Transmembrane beta strand</keyword>
<dbReference type="PANTHER" id="PTHR32552:SF81">
    <property type="entry name" value="TONB-DEPENDENT OUTER MEMBRANE RECEPTOR"/>
    <property type="match status" value="1"/>
</dbReference>
<evidence type="ECO:0000256" key="6">
    <source>
        <dbReference type="ARBA" id="ARBA00022729"/>
    </source>
</evidence>
<keyword evidence="9 14" id="KW-0798">TonB box</keyword>
<keyword evidence="7" id="KW-0408">Iron</keyword>
<keyword evidence="18" id="KW-0675">Receptor</keyword>
<dbReference type="InterPro" id="IPR012910">
    <property type="entry name" value="Plug_dom"/>
</dbReference>
<keyword evidence="8" id="KW-0406">Ion transport</keyword>
<keyword evidence="11 12" id="KW-0998">Cell outer membrane</keyword>
<feature type="chain" id="PRO_5017461144" evidence="15">
    <location>
        <begin position="26"/>
        <end position="760"/>
    </location>
</feature>
<feature type="short sequence motif" description="TonB C-terminal box" evidence="13">
    <location>
        <begin position="743"/>
        <end position="760"/>
    </location>
</feature>
<dbReference type="Pfam" id="PF00593">
    <property type="entry name" value="TonB_dep_Rec_b-barrel"/>
    <property type="match status" value="1"/>
</dbReference>
<dbReference type="SUPFAM" id="SSF56935">
    <property type="entry name" value="Porins"/>
    <property type="match status" value="1"/>
</dbReference>
<evidence type="ECO:0000313" key="18">
    <source>
        <dbReference type="EMBL" id="RIJ31892.1"/>
    </source>
</evidence>
<reference evidence="18 19" key="1">
    <citation type="submission" date="2018-08" db="EMBL/GenBank/DDBJ databases">
        <title>Henriciella mobilis sp. nov., isolated from seawater.</title>
        <authorList>
            <person name="Cheng H."/>
            <person name="Wu Y.-H."/>
            <person name="Xu X.-W."/>
            <person name="Guo L.-L."/>
        </authorList>
    </citation>
    <scope>NUCLEOTIDE SEQUENCE [LARGE SCALE GENOMIC DNA]</scope>
    <source>
        <strain evidence="18 19">CCUG67844</strain>
    </source>
</reference>
<dbReference type="EMBL" id="QWGA01000003">
    <property type="protein sequence ID" value="RIJ31892.1"/>
    <property type="molecule type" value="Genomic_DNA"/>
</dbReference>
<comment type="caution">
    <text evidence="18">The sequence shown here is derived from an EMBL/GenBank/DDBJ whole genome shotgun (WGS) entry which is preliminary data.</text>
</comment>
<keyword evidence="5 12" id="KW-0812">Transmembrane</keyword>
<keyword evidence="19" id="KW-1185">Reference proteome</keyword>
<evidence type="ECO:0000256" key="8">
    <source>
        <dbReference type="ARBA" id="ARBA00023065"/>
    </source>
</evidence>
<dbReference type="RefSeq" id="WP_119453382.1">
    <property type="nucleotide sequence ID" value="NZ_QWGA01000003.1"/>
</dbReference>
<keyword evidence="6 15" id="KW-0732">Signal</keyword>
<evidence type="ECO:0000256" key="15">
    <source>
        <dbReference type="SAM" id="SignalP"/>
    </source>
</evidence>
<dbReference type="GO" id="GO:0006826">
    <property type="term" value="P:iron ion transport"/>
    <property type="evidence" value="ECO:0007669"/>
    <property type="project" value="UniProtKB-KW"/>
</dbReference>
<evidence type="ECO:0000256" key="5">
    <source>
        <dbReference type="ARBA" id="ARBA00022692"/>
    </source>
</evidence>
<evidence type="ECO:0000256" key="9">
    <source>
        <dbReference type="ARBA" id="ARBA00023077"/>
    </source>
</evidence>
<feature type="domain" description="TonB-dependent receptor-like beta-barrel" evidence="16">
    <location>
        <begin position="289"/>
        <end position="727"/>
    </location>
</feature>
<keyword evidence="4" id="KW-0410">Iron transport</keyword>
<keyword evidence="10 12" id="KW-0472">Membrane</keyword>
<feature type="domain" description="TonB-dependent receptor plug" evidence="17">
    <location>
        <begin position="53"/>
        <end position="159"/>
    </location>
</feature>
<dbReference type="OrthoDB" id="7313036at2"/>
<dbReference type="InterPro" id="IPR000531">
    <property type="entry name" value="Beta-barrel_TonB"/>
</dbReference>
<evidence type="ECO:0000256" key="4">
    <source>
        <dbReference type="ARBA" id="ARBA00022496"/>
    </source>
</evidence>
<evidence type="ECO:0000256" key="3">
    <source>
        <dbReference type="ARBA" id="ARBA00022452"/>
    </source>
</evidence>
<dbReference type="InterPro" id="IPR039426">
    <property type="entry name" value="TonB-dep_rcpt-like"/>
</dbReference>
<dbReference type="Proteomes" id="UP000265845">
    <property type="component" value="Unassembled WGS sequence"/>
</dbReference>
<proteinExistence type="inferred from homology"/>
<organism evidence="18 19">
    <name type="scientific">Henriciella algicola</name>
    <dbReference type="NCBI Taxonomy" id="1608422"/>
    <lineage>
        <taxon>Bacteria</taxon>
        <taxon>Pseudomonadati</taxon>
        <taxon>Pseudomonadota</taxon>
        <taxon>Alphaproteobacteria</taxon>
        <taxon>Hyphomonadales</taxon>
        <taxon>Hyphomonadaceae</taxon>
        <taxon>Henriciella</taxon>
    </lineage>
</organism>
<protein>
    <submittedName>
        <fullName evidence="18">TonB-dependent receptor</fullName>
    </submittedName>
</protein>